<evidence type="ECO:0000313" key="2">
    <source>
        <dbReference type="Proteomes" id="UP000520198"/>
    </source>
</evidence>
<dbReference type="GO" id="GO:0016787">
    <property type="term" value="F:hydrolase activity"/>
    <property type="evidence" value="ECO:0007669"/>
    <property type="project" value="UniProtKB-KW"/>
</dbReference>
<evidence type="ECO:0000313" key="1">
    <source>
        <dbReference type="EMBL" id="NVD43171.1"/>
    </source>
</evidence>
<organism evidence="1 2">
    <name type="scientific">Ensifer oleiphilus</name>
    <dbReference type="NCBI Taxonomy" id="2742698"/>
    <lineage>
        <taxon>Bacteria</taxon>
        <taxon>Pseudomonadati</taxon>
        <taxon>Pseudomonadota</taxon>
        <taxon>Alphaproteobacteria</taxon>
        <taxon>Hyphomicrobiales</taxon>
        <taxon>Rhizobiaceae</taxon>
        <taxon>Sinorhizobium/Ensifer group</taxon>
        <taxon>Ensifer</taxon>
    </lineage>
</organism>
<dbReference type="Proteomes" id="UP000520198">
    <property type="component" value="Unassembled WGS sequence"/>
</dbReference>
<dbReference type="SUPFAM" id="SSF53187">
    <property type="entry name" value="Zn-dependent exopeptidases"/>
    <property type="match status" value="1"/>
</dbReference>
<dbReference type="EMBL" id="JABWDU010000014">
    <property type="protein sequence ID" value="NVD43171.1"/>
    <property type="molecule type" value="Genomic_DNA"/>
</dbReference>
<dbReference type="Gene3D" id="3.40.630.40">
    <property type="entry name" value="Zn-dependent exopeptidases"/>
    <property type="match status" value="1"/>
</dbReference>
<comment type="caution">
    <text evidence="1">The sequence shown here is derived from an EMBL/GenBank/DDBJ whole genome shotgun (WGS) entry which is preliminary data.</text>
</comment>
<gene>
    <name evidence="1" type="ORF">HT585_30330</name>
</gene>
<sequence>MNEEERDLNMLNRTGETLTDAGNDSWWTVHRGDSPIVATAIHDGHGLRGDLRALMALADDERLREEDPYTAHIIRDLANRVIVHRSRFEVDLNRARESAVYVDPSQAWGLNVWRERLPRDLHEGSLVLHDEYYRMLRSMLLSIERRHGSLVVLDVHSYNHRRDGAGSVPTDPAAAPEINIGTHSMDRSRWADVLETLLDGFRRFEFRGTRFDVRENVAFQGRGEQTRFIHEHFPQTGCAIAIEFKKFFMDEWTGEPDFVVLDALRALIASTVPDLVKALKARR</sequence>
<dbReference type="Pfam" id="PF05013">
    <property type="entry name" value="FGase"/>
    <property type="match status" value="1"/>
</dbReference>
<dbReference type="AlphaFoldDB" id="A0A7Y6UR38"/>
<keyword evidence="2" id="KW-1185">Reference proteome</keyword>
<keyword evidence="1" id="KW-0378">Hydrolase</keyword>
<accession>A0A7Y6UR38</accession>
<name>A0A7Y6UR38_9HYPH</name>
<protein>
    <submittedName>
        <fullName evidence="1">N-formylglutamate amidohydrolase</fullName>
    </submittedName>
</protein>
<proteinExistence type="predicted"/>
<reference evidence="1 2" key="1">
    <citation type="submission" date="2020-06" db="EMBL/GenBank/DDBJ databases">
        <authorList>
            <person name="Grouzdev D.S."/>
        </authorList>
    </citation>
    <scope>NUCLEOTIDE SEQUENCE [LARGE SCALE GENOMIC DNA]</scope>
    <source>
        <strain evidence="1 2">HO-A22</strain>
    </source>
</reference>
<dbReference type="InterPro" id="IPR007709">
    <property type="entry name" value="N-FG_amidohydro"/>
</dbReference>